<dbReference type="PANTHER" id="PTHR10841:SF24">
    <property type="entry name" value="SYNAPSIN-1"/>
    <property type="match status" value="1"/>
</dbReference>
<dbReference type="Gene3D" id="3.40.50.20">
    <property type="match status" value="1"/>
</dbReference>
<dbReference type="Pfam" id="PF02750">
    <property type="entry name" value="Synapsin_C"/>
    <property type="match status" value="1"/>
</dbReference>
<feature type="region of interest" description="Disordered" evidence="1">
    <location>
        <begin position="134"/>
        <end position="180"/>
    </location>
</feature>
<dbReference type="Proteomes" id="UP000694522">
    <property type="component" value="Unplaced"/>
</dbReference>
<accession>A0A8B9G2Q5</accession>
<dbReference type="AlphaFoldDB" id="A0A8B9G2Q5"/>
<evidence type="ECO:0000313" key="4">
    <source>
        <dbReference type="Proteomes" id="UP000694522"/>
    </source>
</evidence>
<reference evidence="3" key="2">
    <citation type="submission" date="2025-09" db="UniProtKB">
        <authorList>
            <consortium name="Ensembl"/>
        </authorList>
    </citation>
    <scope>IDENTIFICATION</scope>
</reference>
<name>A0A8B9G2Q5_9PSIT</name>
<proteinExistence type="predicted"/>
<evidence type="ECO:0000259" key="2">
    <source>
        <dbReference type="Pfam" id="PF02750"/>
    </source>
</evidence>
<feature type="compositionally biased region" description="Pro residues" evidence="1">
    <location>
        <begin position="159"/>
        <end position="180"/>
    </location>
</feature>
<dbReference type="GO" id="GO:0007269">
    <property type="term" value="P:neurotransmitter secretion"/>
    <property type="evidence" value="ECO:0007669"/>
    <property type="project" value="TreeGrafter"/>
</dbReference>
<keyword evidence="4" id="KW-1185">Reference proteome</keyword>
<dbReference type="Gene3D" id="3.30.470.20">
    <property type="entry name" value="ATP-grasp fold, B domain"/>
    <property type="match status" value="1"/>
</dbReference>
<dbReference type="PANTHER" id="PTHR10841">
    <property type="entry name" value="SYNAPSIN"/>
    <property type="match status" value="1"/>
</dbReference>
<sequence>MGALCGQWGSPWCQWRGGCGFRRGRGYANQDLRVMLFCFHIGIRRRGGGRGIDSEGGRGLLSPRPPFRRHRGWVDACARLFGGIDICGVEALRGPDGREHIVQVLGSWMPLVGPGAAEDRGRIVELVLSRMRAELPRPRSPSPARLRPPTHPRCFFPPTGAPPPSGPAQPRPQPQGQPRP</sequence>
<dbReference type="Ensembl" id="ENSACOT00000019412.1">
    <property type="protein sequence ID" value="ENSACOP00000018744.1"/>
    <property type="gene ID" value="ENSACOG00000012907.1"/>
</dbReference>
<protein>
    <recommendedName>
        <fullName evidence="2">Synapsin ATP-binding domain-containing protein</fullName>
    </recommendedName>
</protein>
<evidence type="ECO:0000256" key="1">
    <source>
        <dbReference type="SAM" id="MobiDB-lite"/>
    </source>
</evidence>
<reference evidence="3" key="1">
    <citation type="submission" date="2025-08" db="UniProtKB">
        <authorList>
            <consortium name="Ensembl"/>
        </authorList>
    </citation>
    <scope>IDENTIFICATION</scope>
</reference>
<feature type="domain" description="Synapsin ATP-binding" evidence="2">
    <location>
        <begin position="68"/>
        <end position="132"/>
    </location>
</feature>
<dbReference type="SUPFAM" id="SSF56059">
    <property type="entry name" value="Glutathione synthetase ATP-binding domain-like"/>
    <property type="match status" value="1"/>
</dbReference>
<dbReference type="InterPro" id="IPR020898">
    <property type="entry name" value="Synapsin_ATP-bd_dom"/>
</dbReference>
<evidence type="ECO:0000313" key="3">
    <source>
        <dbReference type="Ensembl" id="ENSACOP00000018744.1"/>
    </source>
</evidence>
<dbReference type="GO" id="GO:0030672">
    <property type="term" value="C:synaptic vesicle membrane"/>
    <property type="evidence" value="ECO:0007669"/>
    <property type="project" value="TreeGrafter"/>
</dbReference>
<organism evidence="3 4">
    <name type="scientific">Amazona collaria</name>
    <name type="common">yellow-billed parrot</name>
    <dbReference type="NCBI Taxonomy" id="241587"/>
    <lineage>
        <taxon>Eukaryota</taxon>
        <taxon>Metazoa</taxon>
        <taxon>Chordata</taxon>
        <taxon>Craniata</taxon>
        <taxon>Vertebrata</taxon>
        <taxon>Euteleostomi</taxon>
        <taxon>Archelosauria</taxon>
        <taxon>Archosauria</taxon>
        <taxon>Dinosauria</taxon>
        <taxon>Saurischia</taxon>
        <taxon>Theropoda</taxon>
        <taxon>Coelurosauria</taxon>
        <taxon>Aves</taxon>
        <taxon>Neognathae</taxon>
        <taxon>Neoaves</taxon>
        <taxon>Telluraves</taxon>
        <taxon>Australaves</taxon>
        <taxon>Psittaciformes</taxon>
        <taxon>Psittacidae</taxon>
        <taxon>Amazona</taxon>
    </lineage>
</organism>